<comment type="caution">
    <text evidence="10">The sequence shown here is derived from an EMBL/GenBank/DDBJ whole genome shotgun (WGS) entry which is preliminary data.</text>
</comment>
<dbReference type="SMART" id="SM00338">
    <property type="entry name" value="BRLZ"/>
    <property type="match status" value="1"/>
</dbReference>
<reference evidence="10" key="1">
    <citation type="journal article" date="2020" name="Ecol. Evol.">
        <title>Genome structure and content of the rice root-knot nematode (Meloidogyne graminicola).</title>
        <authorList>
            <person name="Phan N.T."/>
            <person name="Danchin E.G.J."/>
            <person name="Klopp C."/>
            <person name="Perfus-Barbeoch L."/>
            <person name="Kozlowski D.K."/>
            <person name="Koutsovoulos G.D."/>
            <person name="Lopez-Roques C."/>
            <person name="Bouchez O."/>
            <person name="Zahm M."/>
            <person name="Besnard G."/>
            <person name="Bellafiore S."/>
        </authorList>
    </citation>
    <scope>NUCLEOTIDE SEQUENCE</scope>
    <source>
        <strain evidence="10">VN-18</strain>
    </source>
</reference>
<dbReference type="PROSITE" id="PS50217">
    <property type="entry name" value="BZIP"/>
    <property type="match status" value="1"/>
</dbReference>
<dbReference type="Proteomes" id="UP000605970">
    <property type="component" value="Unassembled WGS sequence"/>
</dbReference>
<dbReference type="GO" id="GO:0000977">
    <property type="term" value="F:RNA polymerase II transcription regulatory region sequence-specific DNA binding"/>
    <property type="evidence" value="ECO:0007669"/>
    <property type="project" value="TreeGrafter"/>
</dbReference>
<dbReference type="InterPro" id="IPR004827">
    <property type="entry name" value="bZIP"/>
</dbReference>
<dbReference type="GO" id="GO:0000981">
    <property type="term" value="F:DNA-binding transcription factor activity, RNA polymerase II-specific"/>
    <property type="evidence" value="ECO:0007669"/>
    <property type="project" value="TreeGrafter"/>
</dbReference>
<keyword evidence="1" id="KW-0832">Ubl conjugation</keyword>
<organism evidence="10 11">
    <name type="scientific">Meloidogyne graminicola</name>
    <dbReference type="NCBI Taxonomy" id="189291"/>
    <lineage>
        <taxon>Eukaryota</taxon>
        <taxon>Metazoa</taxon>
        <taxon>Ecdysozoa</taxon>
        <taxon>Nematoda</taxon>
        <taxon>Chromadorea</taxon>
        <taxon>Rhabditida</taxon>
        <taxon>Tylenchina</taxon>
        <taxon>Tylenchomorpha</taxon>
        <taxon>Tylenchoidea</taxon>
        <taxon>Meloidogynidae</taxon>
        <taxon>Meloidogyninae</taxon>
        <taxon>Meloidogyne</taxon>
    </lineage>
</organism>
<keyword evidence="4" id="KW-0804">Transcription</keyword>
<evidence type="ECO:0000256" key="6">
    <source>
        <dbReference type="ARBA" id="ARBA00040165"/>
    </source>
</evidence>
<dbReference type="InterPro" id="IPR046347">
    <property type="entry name" value="bZIP_sf"/>
</dbReference>
<feature type="domain" description="BZIP" evidence="9">
    <location>
        <begin position="168"/>
        <end position="224"/>
    </location>
</feature>
<feature type="coiled-coil region" evidence="7">
    <location>
        <begin position="179"/>
        <end position="227"/>
    </location>
</feature>
<dbReference type="Gene3D" id="1.20.5.170">
    <property type="match status" value="1"/>
</dbReference>
<dbReference type="PROSITE" id="PS00036">
    <property type="entry name" value="BZIP_BASIC"/>
    <property type="match status" value="1"/>
</dbReference>
<accession>A0A8S9ZKI2</accession>
<dbReference type="OrthoDB" id="20960at2759"/>
<evidence type="ECO:0000256" key="8">
    <source>
        <dbReference type="SAM" id="MobiDB-lite"/>
    </source>
</evidence>
<evidence type="ECO:0000313" key="11">
    <source>
        <dbReference type="Proteomes" id="UP000605970"/>
    </source>
</evidence>
<proteinExistence type="predicted"/>
<evidence type="ECO:0000256" key="4">
    <source>
        <dbReference type="ARBA" id="ARBA00023163"/>
    </source>
</evidence>
<evidence type="ECO:0000256" key="2">
    <source>
        <dbReference type="ARBA" id="ARBA00023015"/>
    </source>
</evidence>
<evidence type="ECO:0000256" key="7">
    <source>
        <dbReference type="SAM" id="Coils"/>
    </source>
</evidence>
<evidence type="ECO:0000256" key="3">
    <source>
        <dbReference type="ARBA" id="ARBA00023125"/>
    </source>
</evidence>
<dbReference type="InterPro" id="IPR004826">
    <property type="entry name" value="bZIP_Maf"/>
</dbReference>
<dbReference type="SUPFAM" id="SSF57959">
    <property type="entry name" value="Leucine zipper domain"/>
    <property type="match status" value="1"/>
</dbReference>
<evidence type="ECO:0000313" key="10">
    <source>
        <dbReference type="EMBL" id="KAF7633783.1"/>
    </source>
</evidence>
<dbReference type="AlphaFoldDB" id="A0A8S9ZKI2"/>
<keyword evidence="2" id="KW-0805">Transcription regulation</keyword>
<feature type="region of interest" description="Disordered" evidence="8">
    <location>
        <begin position="572"/>
        <end position="594"/>
    </location>
</feature>
<keyword evidence="5" id="KW-0539">Nucleus</keyword>
<dbReference type="Pfam" id="PF03131">
    <property type="entry name" value="bZIP_Maf"/>
    <property type="match status" value="1"/>
</dbReference>
<evidence type="ECO:0000256" key="1">
    <source>
        <dbReference type="ARBA" id="ARBA00022843"/>
    </source>
</evidence>
<keyword evidence="11" id="KW-1185">Reference proteome</keyword>
<feature type="compositionally biased region" description="Low complexity" evidence="8">
    <location>
        <begin position="572"/>
        <end position="592"/>
    </location>
</feature>
<dbReference type="CDD" id="cd14691">
    <property type="entry name" value="bZIP_XBP1"/>
    <property type="match status" value="1"/>
</dbReference>
<dbReference type="EMBL" id="JABEBT010000070">
    <property type="protein sequence ID" value="KAF7633783.1"/>
    <property type="molecule type" value="Genomic_DNA"/>
</dbReference>
<gene>
    <name evidence="10" type="ORF">Mgra_00006851</name>
</gene>
<dbReference type="PANTHER" id="PTHR46542">
    <property type="entry name" value="X-BOX BINDING PROTEIN 1"/>
    <property type="match status" value="1"/>
</dbReference>
<dbReference type="PANTHER" id="PTHR46542:SF1">
    <property type="entry name" value="X-BOX BINDING PROTEIN 1"/>
    <property type="match status" value="1"/>
</dbReference>
<name>A0A8S9ZKI2_9BILA</name>
<dbReference type="InterPro" id="IPR052470">
    <property type="entry name" value="ER_Stress-Reg_TF"/>
</dbReference>
<sequence>MSNVYILPRNFATTTEIPVAFQQGQRPIKMIKTGTVGGRILNERRTVRLQGMPSRSTNSTRRVLITPVVARQGQQNASRANYQFQPIAPATSELIPLQPAHLNGERTFSSFAPQQPIFIQENQQFSEEDNELDIGEVYKLLDESAGQRVNEFVNLPKRRERLTNLTLEQKMLRRKQKNRIAAQAARDRKKETNKRLEETLKRALQEIRRLRGELKFLQAQNSQLLAIKNGQNIEGKISQPQEHVFQPMPLFLPKQEILMSQAGHEQYFDSFQASAGRNEMKQNSQSSDKSSILSTIPSHQPVVVNTSLHQASPQSDNSSPLQQGSLGSAESFNDLLPWERESSPEVRVKETERVMEKSKLMKRNKDKMPLMTIGQKAIRMACMIKVFTALWSIVCEKRETSKTNKSCNKSSTNFLKAREILFRTFVPTIHRNYLTVIEMDVPVDVDRFCNEVIEEGIAAENVVDGQCQTSTTVQESTASIGSKSINAHQFKVEIPFETGKYSEEFDFGTDEQQYLREQLFSFERGRTEQHRVNRRGGLSNSSSAALAAALSPHNYCSQPIFNQQKYHKQQSTVTTQSQLLRHQQQKQQQHQSISNSDYISDNGLFGSLHEVPSPYKEEQYRQPHSIASTSSPFYTCPYDNIVDNSKDVSHFEDLNEEFIEENIESPLMPFCQNNYLMNGKFFLKVNLLIIFEAECENQNFSSSLDFHEQQQPQTTWIDSTSLNVQEEMFFQNNSENPCLSSNFPFLVDGLEDSDPCLL</sequence>
<keyword evidence="3" id="KW-0238">DNA-binding</keyword>
<dbReference type="GO" id="GO:0005634">
    <property type="term" value="C:nucleus"/>
    <property type="evidence" value="ECO:0007669"/>
    <property type="project" value="TreeGrafter"/>
</dbReference>
<evidence type="ECO:0000256" key="5">
    <source>
        <dbReference type="ARBA" id="ARBA00023242"/>
    </source>
</evidence>
<protein>
    <recommendedName>
        <fullName evidence="6">X-box-binding protein 1</fullName>
    </recommendedName>
</protein>
<evidence type="ECO:0000259" key="9">
    <source>
        <dbReference type="PROSITE" id="PS50217"/>
    </source>
</evidence>
<keyword evidence="7" id="KW-0175">Coiled coil</keyword>